<name>A0A5B7ITE0_PORTR</name>
<evidence type="ECO:0000313" key="2">
    <source>
        <dbReference type="Proteomes" id="UP000324222"/>
    </source>
</evidence>
<dbReference type="EMBL" id="VSRR010062541">
    <property type="protein sequence ID" value="MPC83444.1"/>
    <property type="molecule type" value="Genomic_DNA"/>
</dbReference>
<gene>
    <name evidence="1" type="ORF">E2C01_078154</name>
</gene>
<proteinExistence type="predicted"/>
<protein>
    <submittedName>
        <fullName evidence="1">Uncharacterized protein</fullName>
    </submittedName>
</protein>
<sequence>MHNLHNDMIKVMAIRSLIMTAYIGTNVKEKVHVPAHPAQLTPGTTLTEAVFAWQAASKDVAPLVRNIFP</sequence>
<dbReference type="Proteomes" id="UP000324222">
    <property type="component" value="Unassembled WGS sequence"/>
</dbReference>
<keyword evidence="2" id="KW-1185">Reference proteome</keyword>
<reference evidence="1 2" key="1">
    <citation type="submission" date="2019-05" db="EMBL/GenBank/DDBJ databases">
        <title>Another draft genome of Portunus trituberculatus and its Hox gene families provides insights of decapod evolution.</title>
        <authorList>
            <person name="Jeong J.-H."/>
            <person name="Song I."/>
            <person name="Kim S."/>
            <person name="Choi T."/>
            <person name="Kim D."/>
            <person name="Ryu S."/>
            <person name="Kim W."/>
        </authorList>
    </citation>
    <scope>NUCLEOTIDE SEQUENCE [LARGE SCALE GENOMIC DNA]</scope>
    <source>
        <tissue evidence="1">Muscle</tissue>
    </source>
</reference>
<accession>A0A5B7ITE0</accession>
<dbReference type="AlphaFoldDB" id="A0A5B7ITE0"/>
<organism evidence="1 2">
    <name type="scientific">Portunus trituberculatus</name>
    <name type="common">Swimming crab</name>
    <name type="synonym">Neptunus trituberculatus</name>
    <dbReference type="NCBI Taxonomy" id="210409"/>
    <lineage>
        <taxon>Eukaryota</taxon>
        <taxon>Metazoa</taxon>
        <taxon>Ecdysozoa</taxon>
        <taxon>Arthropoda</taxon>
        <taxon>Crustacea</taxon>
        <taxon>Multicrustacea</taxon>
        <taxon>Malacostraca</taxon>
        <taxon>Eumalacostraca</taxon>
        <taxon>Eucarida</taxon>
        <taxon>Decapoda</taxon>
        <taxon>Pleocyemata</taxon>
        <taxon>Brachyura</taxon>
        <taxon>Eubrachyura</taxon>
        <taxon>Portunoidea</taxon>
        <taxon>Portunidae</taxon>
        <taxon>Portuninae</taxon>
        <taxon>Portunus</taxon>
    </lineage>
</organism>
<evidence type="ECO:0000313" key="1">
    <source>
        <dbReference type="EMBL" id="MPC83444.1"/>
    </source>
</evidence>
<comment type="caution">
    <text evidence="1">The sequence shown here is derived from an EMBL/GenBank/DDBJ whole genome shotgun (WGS) entry which is preliminary data.</text>
</comment>